<protein>
    <recommendedName>
        <fullName evidence="3">SET domain-containing protein</fullName>
    </recommendedName>
</protein>
<organism evidence="1 2">
    <name type="scientific">Platanthera zijinensis</name>
    <dbReference type="NCBI Taxonomy" id="2320716"/>
    <lineage>
        <taxon>Eukaryota</taxon>
        <taxon>Viridiplantae</taxon>
        <taxon>Streptophyta</taxon>
        <taxon>Embryophyta</taxon>
        <taxon>Tracheophyta</taxon>
        <taxon>Spermatophyta</taxon>
        <taxon>Magnoliopsida</taxon>
        <taxon>Liliopsida</taxon>
        <taxon>Asparagales</taxon>
        <taxon>Orchidaceae</taxon>
        <taxon>Orchidoideae</taxon>
        <taxon>Orchideae</taxon>
        <taxon>Orchidinae</taxon>
        <taxon>Platanthera</taxon>
    </lineage>
</organism>
<reference evidence="1 2" key="1">
    <citation type="journal article" date="2022" name="Nat. Plants">
        <title>Genomes of leafy and leafless Platanthera orchids illuminate the evolution of mycoheterotrophy.</title>
        <authorList>
            <person name="Li M.H."/>
            <person name="Liu K.W."/>
            <person name="Li Z."/>
            <person name="Lu H.C."/>
            <person name="Ye Q.L."/>
            <person name="Zhang D."/>
            <person name="Wang J.Y."/>
            <person name="Li Y.F."/>
            <person name="Zhong Z.M."/>
            <person name="Liu X."/>
            <person name="Yu X."/>
            <person name="Liu D.K."/>
            <person name="Tu X.D."/>
            <person name="Liu B."/>
            <person name="Hao Y."/>
            <person name="Liao X.Y."/>
            <person name="Jiang Y.T."/>
            <person name="Sun W.H."/>
            <person name="Chen J."/>
            <person name="Chen Y.Q."/>
            <person name="Ai Y."/>
            <person name="Zhai J.W."/>
            <person name="Wu S.S."/>
            <person name="Zhou Z."/>
            <person name="Hsiao Y.Y."/>
            <person name="Wu W.L."/>
            <person name="Chen Y.Y."/>
            <person name="Lin Y.F."/>
            <person name="Hsu J.L."/>
            <person name="Li C.Y."/>
            <person name="Wang Z.W."/>
            <person name="Zhao X."/>
            <person name="Zhong W.Y."/>
            <person name="Ma X.K."/>
            <person name="Ma L."/>
            <person name="Huang J."/>
            <person name="Chen G.Z."/>
            <person name="Huang M.Z."/>
            <person name="Huang L."/>
            <person name="Peng D.H."/>
            <person name="Luo Y.B."/>
            <person name="Zou S.Q."/>
            <person name="Chen S.P."/>
            <person name="Lan S."/>
            <person name="Tsai W.C."/>
            <person name="Van de Peer Y."/>
            <person name="Liu Z.J."/>
        </authorList>
    </citation>
    <scope>NUCLEOTIDE SEQUENCE [LARGE SCALE GENOMIC DNA]</scope>
    <source>
        <strain evidence="1">Lor287</strain>
    </source>
</reference>
<dbReference type="Proteomes" id="UP001418222">
    <property type="component" value="Unassembled WGS sequence"/>
</dbReference>
<dbReference type="PANTHER" id="PTHR13271:SF55">
    <property type="entry name" value="SET DOMAIN-CONTAINING PROTEIN"/>
    <property type="match status" value="1"/>
</dbReference>
<evidence type="ECO:0000313" key="2">
    <source>
        <dbReference type="Proteomes" id="UP001418222"/>
    </source>
</evidence>
<evidence type="ECO:0008006" key="3">
    <source>
        <dbReference type="Google" id="ProtNLM"/>
    </source>
</evidence>
<evidence type="ECO:0000313" key="1">
    <source>
        <dbReference type="EMBL" id="KAK8940783.1"/>
    </source>
</evidence>
<dbReference type="GO" id="GO:0016279">
    <property type="term" value="F:protein-lysine N-methyltransferase activity"/>
    <property type="evidence" value="ECO:0007669"/>
    <property type="project" value="TreeGrafter"/>
</dbReference>
<dbReference type="CDD" id="cd10527">
    <property type="entry name" value="SET_LSMT"/>
    <property type="match status" value="1"/>
</dbReference>
<keyword evidence="2" id="KW-1185">Reference proteome</keyword>
<gene>
    <name evidence="1" type="ORF">KSP39_PZI009906</name>
</gene>
<dbReference type="InterPro" id="IPR046341">
    <property type="entry name" value="SET_dom_sf"/>
</dbReference>
<dbReference type="AlphaFoldDB" id="A0AAP0G6G8"/>
<dbReference type="Gene3D" id="3.90.1410.10">
    <property type="entry name" value="set domain protein methyltransferase, domain 1"/>
    <property type="match status" value="1"/>
</dbReference>
<sequence length="577" mass="65098">MAAEESEAKLQLFLQWLQTNGCQLRGCAIKSCGPNKGFGVFTSNFPSDDGVAMAVPLDLSINPMSVLQDPFIGRRCRAMFEDGDVDDRFLMILFLTVERLRSNSSWRPYLDVLPTTFGNPLWFTEDELAELKGTTLHRASVLQRKNLQALYDDKVKVLVDELLPGDVSIREVQFEDFLWANSIFWTRALSIPFPRSYVFPGSLGDQNYISVCHNCDFGASEEGMGSDVFDDRNGGRHGDNCAVLHKENSDEISKSEDGETVWVEGLVPGIDFCNHGYADTFFKAILYSSYPSSYLFLKPEAIWDVDRMGSMTGIPSSMYLLLANPNKIEMDKEICISYGSKGNEELLYLYGFTIDNNPSDFLMVNYPFELLQNAPLSVSKGKLLELQKAELRCLLPRSLLDTGFLTGCLKDEKCQLSNFSWSGQRKFPSYAHKLVFPQEFMAALRIISMQDHEIKKATSLLEELVGSIDGKYASATDVQAAVWETCGDYAALELLVDLLRVKMTELEDGSGTEEADSKLLDDYHHFDLEGRRSFAEVKRATRIWRDCVVYRKGQKQLVRLFLQEAEHALELCASEPQ</sequence>
<accession>A0AAP0G6G8</accession>
<dbReference type="SUPFAM" id="SSF82199">
    <property type="entry name" value="SET domain"/>
    <property type="match status" value="1"/>
</dbReference>
<dbReference type="PANTHER" id="PTHR13271">
    <property type="entry name" value="UNCHARACTERIZED PUTATIVE METHYLTRANSFERASE"/>
    <property type="match status" value="1"/>
</dbReference>
<proteinExistence type="predicted"/>
<comment type="caution">
    <text evidence="1">The sequence shown here is derived from an EMBL/GenBank/DDBJ whole genome shotgun (WGS) entry which is preliminary data.</text>
</comment>
<name>A0AAP0G6G8_9ASPA</name>
<dbReference type="EMBL" id="JBBWWQ010000008">
    <property type="protein sequence ID" value="KAK8940783.1"/>
    <property type="molecule type" value="Genomic_DNA"/>
</dbReference>
<dbReference type="InterPro" id="IPR050600">
    <property type="entry name" value="SETD3_SETD6_MTase"/>
</dbReference>